<organism evidence="1 2">
    <name type="scientific">Aspergillus pseudotamarii</name>
    <dbReference type="NCBI Taxonomy" id="132259"/>
    <lineage>
        <taxon>Eukaryota</taxon>
        <taxon>Fungi</taxon>
        <taxon>Dikarya</taxon>
        <taxon>Ascomycota</taxon>
        <taxon>Pezizomycotina</taxon>
        <taxon>Eurotiomycetes</taxon>
        <taxon>Eurotiomycetidae</taxon>
        <taxon>Eurotiales</taxon>
        <taxon>Aspergillaceae</taxon>
        <taxon>Aspergillus</taxon>
        <taxon>Aspergillus subgen. Circumdati</taxon>
    </lineage>
</organism>
<dbReference type="PANTHER" id="PTHR43712">
    <property type="entry name" value="PUTATIVE (AFU_ORTHOLOGUE AFUA_4G14580)-RELATED"/>
    <property type="match status" value="1"/>
</dbReference>
<dbReference type="GeneID" id="43643279"/>
<dbReference type="InterPro" id="IPR029063">
    <property type="entry name" value="SAM-dependent_MTases_sf"/>
</dbReference>
<evidence type="ECO:0000313" key="2">
    <source>
        <dbReference type="Proteomes" id="UP000325672"/>
    </source>
</evidence>
<reference evidence="1 2" key="1">
    <citation type="submission" date="2019-04" db="EMBL/GenBank/DDBJ databases">
        <title>Friends and foes A comparative genomics study of 23 Aspergillus species from section Flavi.</title>
        <authorList>
            <consortium name="DOE Joint Genome Institute"/>
            <person name="Kjaerbolling I."/>
            <person name="Vesth T."/>
            <person name="Frisvad J.C."/>
            <person name="Nybo J.L."/>
            <person name="Theobald S."/>
            <person name="Kildgaard S."/>
            <person name="Isbrandt T."/>
            <person name="Kuo A."/>
            <person name="Sato A."/>
            <person name="Lyhne E.K."/>
            <person name="Kogle M.E."/>
            <person name="Wiebenga A."/>
            <person name="Kun R.S."/>
            <person name="Lubbers R.J."/>
            <person name="Makela M.R."/>
            <person name="Barry K."/>
            <person name="Chovatia M."/>
            <person name="Clum A."/>
            <person name="Daum C."/>
            <person name="Haridas S."/>
            <person name="He G."/>
            <person name="LaButti K."/>
            <person name="Lipzen A."/>
            <person name="Mondo S."/>
            <person name="Riley R."/>
            <person name="Salamov A."/>
            <person name="Simmons B.A."/>
            <person name="Magnuson J.K."/>
            <person name="Henrissat B."/>
            <person name="Mortensen U.H."/>
            <person name="Larsen T.O."/>
            <person name="Devries R.P."/>
            <person name="Grigoriev I.V."/>
            <person name="Machida M."/>
            <person name="Baker S.E."/>
            <person name="Andersen M.R."/>
        </authorList>
    </citation>
    <scope>NUCLEOTIDE SEQUENCE [LARGE SCALE GENOMIC DNA]</scope>
    <source>
        <strain evidence="1 2">CBS 117625</strain>
    </source>
</reference>
<dbReference type="RefSeq" id="XP_031917253.1">
    <property type="nucleotide sequence ID" value="XM_032059069.1"/>
</dbReference>
<evidence type="ECO:0008006" key="3">
    <source>
        <dbReference type="Google" id="ProtNLM"/>
    </source>
</evidence>
<evidence type="ECO:0000313" key="1">
    <source>
        <dbReference type="EMBL" id="KAE8141190.1"/>
    </source>
</evidence>
<keyword evidence="2" id="KW-1185">Reference proteome</keyword>
<dbReference type="PANTHER" id="PTHR43712:SF4">
    <property type="entry name" value="O-METHYLTRANSFERASE DOMAIN-CONTAINING PROTEIN"/>
    <property type="match status" value="1"/>
</dbReference>
<proteinExistence type="predicted"/>
<name>A0A5N6T4H7_ASPPS</name>
<dbReference type="AlphaFoldDB" id="A0A5N6T4H7"/>
<dbReference type="Gene3D" id="3.40.50.150">
    <property type="entry name" value="Vaccinia Virus protein VP39"/>
    <property type="match status" value="1"/>
</dbReference>
<sequence length="232" mass="25986">MESIIAQARSLAGEADGAGRAKIRDAIRQLLLELETLNDLLMDISTITGRLPPFVSVLNRGYSSHVPKARYLCRWNQVAEKTGASPQLFECILLYLASNGFGIEANHGKFKANRAIHTLVSQIAEAFIYHAFDNCGLDPKTDGVETMTHDIFQTQVVKGKSCIYTQNNCPSITPSPTDIQINPQGAKFYYLRRILHDYPDSHGIQILKNLRVAEFHVYDNSDNFSVIVMELR</sequence>
<protein>
    <recommendedName>
        <fullName evidence="3">O-methyltransferase domain-containing protein</fullName>
    </recommendedName>
</protein>
<dbReference type="OrthoDB" id="2410195at2759"/>
<dbReference type="Proteomes" id="UP000325672">
    <property type="component" value="Unassembled WGS sequence"/>
</dbReference>
<dbReference type="EMBL" id="ML743559">
    <property type="protein sequence ID" value="KAE8141190.1"/>
    <property type="molecule type" value="Genomic_DNA"/>
</dbReference>
<gene>
    <name evidence="1" type="ORF">BDV38DRAFT_279630</name>
</gene>
<accession>A0A5N6T4H7</accession>